<evidence type="ECO:0000256" key="11">
    <source>
        <dbReference type="ARBA" id="ARBA00023157"/>
    </source>
</evidence>
<dbReference type="InterPro" id="IPR049326">
    <property type="entry name" value="Rhodopsin_dom_fungi"/>
</dbReference>
<feature type="disulfide bond" evidence="14">
    <location>
        <begin position="38"/>
        <end position="69"/>
    </location>
</feature>
<feature type="transmembrane region" description="Helical" evidence="15">
    <location>
        <begin position="148"/>
        <end position="168"/>
    </location>
</feature>
<accession>M7SYY1</accession>
<reference evidence="19" key="1">
    <citation type="journal article" date="2013" name="Genome Announc.">
        <title>Draft genome sequence of the grapevine dieback fungus Eutypa lata UCR-EL1.</title>
        <authorList>
            <person name="Blanco-Ulate B."/>
            <person name="Rolshausen P.E."/>
            <person name="Cantu D."/>
        </authorList>
    </citation>
    <scope>NUCLEOTIDE SEQUENCE [LARGE SCALE GENOMIC DNA]</scope>
    <source>
        <strain evidence="19">UCR-EL1</strain>
    </source>
</reference>
<evidence type="ECO:0000256" key="1">
    <source>
        <dbReference type="ARBA" id="ARBA00004141"/>
    </source>
</evidence>
<evidence type="ECO:0000256" key="15">
    <source>
        <dbReference type="SAM" id="Phobius"/>
    </source>
</evidence>
<dbReference type="AlphaFoldDB" id="M7SYY1"/>
<dbReference type="GO" id="GO:0098552">
    <property type="term" value="C:side of membrane"/>
    <property type="evidence" value="ECO:0007669"/>
    <property type="project" value="UniProtKB-KW"/>
</dbReference>
<evidence type="ECO:0000256" key="16">
    <source>
        <dbReference type="SAM" id="SignalP"/>
    </source>
</evidence>
<evidence type="ECO:0000256" key="7">
    <source>
        <dbReference type="ARBA" id="ARBA00022692"/>
    </source>
</evidence>
<dbReference type="SMART" id="SM00747">
    <property type="entry name" value="CFEM"/>
    <property type="match status" value="1"/>
</dbReference>
<evidence type="ECO:0000313" key="18">
    <source>
        <dbReference type="EMBL" id="EMR69522.1"/>
    </source>
</evidence>
<name>M7SYY1_EUTLA</name>
<feature type="transmembrane region" description="Helical" evidence="15">
    <location>
        <begin position="188"/>
        <end position="211"/>
    </location>
</feature>
<feature type="signal peptide" evidence="16">
    <location>
        <begin position="1"/>
        <end position="19"/>
    </location>
</feature>
<keyword evidence="5" id="KW-0964">Secreted</keyword>
<evidence type="ECO:0000256" key="5">
    <source>
        <dbReference type="ARBA" id="ARBA00022525"/>
    </source>
</evidence>
<protein>
    <submittedName>
        <fullName evidence="18">Putative cfem domain-containing protein</fullName>
    </submittedName>
</protein>
<dbReference type="PANTHER" id="PTHR33048">
    <property type="entry name" value="PTH11-LIKE INTEGRAL MEMBRANE PROTEIN (AFU_ORTHOLOGUE AFUA_5G11245)"/>
    <property type="match status" value="1"/>
</dbReference>
<dbReference type="OrthoDB" id="2496787at2759"/>
<feature type="disulfide bond" evidence="14">
    <location>
        <begin position="48"/>
        <end position="55"/>
    </location>
</feature>
<evidence type="ECO:0000256" key="6">
    <source>
        <dbReference type="ARBA" id="ARBA00022622"/>
    </source>
</evidence>
<gene>
    <name evidence="18" type="ORF">UCREL1_3454</name>
</gene>
<organism evidence="18 19">
    <name type="scientific">Eutypa lata (strain UCR-EL1)</name>
    <name type="common">Grapevine dieback disease fungus</name>
    <name type="synonym">Eutypa armeniacae</name>
    <dbReference type="NCBI Taxonomy" id="1287681"/>
    <lineage>
        <taxon>Eukaryota</taxon>
        <taxon>Fungi</taxon>
        <taxon>Dikarya</taxon>
        <taxon>Ascomycota</taxon>
        <taxon>Pezizomycotina</taxon>
        <taxon>Sordariomycetes</taxon>
        <taxon>Xylariomycetidae</taxon>
        <taxon>Xylariales</taxon>
        <taxon>Diatrypaceae</taxon>
        <taxon>Eutypa</taxon>
    </lineage>
</organism>
<dbReference type="EMBL" id="KB706065">
    <property type="protein sequence ID" value="EMR69522.1"/>
    <property type="molecule type" value="Genomic_DNA"/>
</dbReference>
<keyword evidence="9 15" id="KW-1133">Transmembrane helix</keyword>
<evidence type="ECO:0000256" key="3">
    <source>
        <dbReference type="ARBA" id="ARBA00004613"/>
    </source>
</evidence>
<dbReference type="Pfam" id="PF20684">
    <property type="entry name" value="Fung_rhodopsin"/>
    <property type="match status" value="1"/>
</dbReference>
<evidence type="ECO:0000256" key="14">
    <source>
        <dbReference type="PROSITE-ProRule" id="PRU01356"/>
    </source>
</evidence>
<proteinExistence type="inferred from homology"/>
<feature type="transmembrane region" description="Helical" evidence="15">
    <location>
        <begin position="223"/>
        <end position="245"/>
    </location>
</feature>
<evidence type="ECO:0000256" key="12">
    <source>
        <dbReference type="ARBA" id="ARBA00023288"/>
    </source>
</evidence>
<evidence type="ECO:0000256" key="8">
    <source>
        <dbReference type="ARBA" id="ARBA00022729"/>
    </source>
</evidence>
<keyword evidence="7 15" id="KW-0812">Transmembrane</keyword>
<evidence type="ECO:0000256" key="4">
    <source>
        <dbReference type="ARBA" id="ARBA00010031"/>
    </source>
</evidence>
<dbReference type="InterPro" id="IPR008427">
    <property type="entry name" value="Extracellular_membr_CFEM_dom"/>
</dbReference>
<dbReference type="GO" id="GO:0005576">
    <property type="term" value="C:extracellular region"/>
    <property type="evidence" value="ECO:0007669"/>
    <property type="project" value="UniProtKB-SubCell"/>
</dbReference>
<comment type="subcellular location">
    <subcellularLocation>
        <location evidence="2">Membrane</location>
        <topology evidence="2">Lipid-anchor</topology>
        <topology evidence="2">GPI-anchor</topology>
    </subcellularLocation>
    <subcellularLocation>
        <location evidence="1">Membrane</location>
        <topology evidence="1">Multi-pass membrane protein</topology>
    </subcellularLocation>
    <subcellularLocation>
        <location evidence="3">Secreted</location>
    </subcellularLocation>
</comment>
<keyword evidence="6" id="KW-0336">GPI-anchor</keyword>
<feature type="domain" description="CFEM" evidence="17">
    <location>
        <begin position="1"/>
        <end position="117"/>
    </location>
</feature>
<dbReference type="Pfam" id="PF05730">
    <property type="entry name" value="CFEM"/>
    <property type="match status" value="1"/>
</dbReference>
<dbReference type="PROSITE" id="PS52012">
    <property type="entry name" value="CFEM"/>
    <property type="match status" value="1"/>
</dbReference>
<dbReference type="eggNOG" id="ENOG502SM6F">
    <property type="taxonomic scope" value="Eukaryota"/>
</dbReference>
<feature type="chain" id="PRO_5004085096" evidence="16">
    <location>
        <begin position="20"/>
        <end position="321"/>
    </location>
</feature>
<dbReference type="PANTHER" id="PTHR33048:SF47">
    <property type="entry name" value="INTEGRAL MEMBRANE PROTEIN-RELATED"/>
    <property type="match status" value="1"/>
</dbReference>
<keyword evidence="12" id="KW-0449">Lipoprotein</keyword>
<feature type="disulfide bond" evidence="14">
    <location>
        <begin position="34"/>
        <end position="74"/>
    </location>
</feature>
<evidence type="ECO:0000313" key="19">
    <source>
        <dbReference type="Proteomes" id="UP000012174"/>
    </source>
</evidence>
<dbReference type="OMA" id="CIMEIND"/>
<evidence type="ECO:0000256" key="10">
    <source>
        <dbReference type="ARBA" id="ARBA00023136"/>
    </source>
</evidence>
<keyword evidence="19" id="KW-1185">Reference proteome</keyword>
<evidence type="ECO:0000256" key="2">
    <source>
        <dbReference type="ARBA" id="ARBA00004589"/>
    </source>
</evidence>
<evidence type="ECO:0000256" key="13">
    <source>
        <dbReference type="ARBA" id="ARBA00038359"/>
    </source>
</evidence>
<keyword evidence="10 15" id="KW-0472">Membrane</keyword>
<comment type="caution">
    <text evidence="14">Lacks conserved residue(s) required for the propagation of feature annotation.</text>
</comment>
<keyword evidence="11 14" id="KW-1015">Disulfide bond</keyword>
<comment type="similarity">
    <text evidence="13">Belongs to the SAT4 family.</text>
</comment>
<keyword evidence="6" id="KW-0325">Glycoprotein</keyword>
<feature type="transmembrane region" description="Helical" evidence="15">
    <location>
        <begin position="109"/>
        <end position="128"/>
    </location>
</feature>
<dbReference type="Proteomes" id="UP000012174">
    <property type="component" value="Unassembled WGS sequence"/>
</dbReference>
<evidence type="ECO:0000256" key="9">
    <source>
        <dbReference type="ARBA" id="ARBA00022989"/>
    </source>
</evidence>
<keyword evidence="8 16" id="KW-0732">Signal</keyword>
<dbReference type="KEGG" id="ela:UCREL1_3454"/>
<comment type="similarity">
    <text evidence="4">Belongs to the RBT5 family.</text>
</comment>
<sequence length="321" mass="35293">MRYLTFLTLALCALQSAVAQVGSSSSSTEVPPSCGLECIQKYVVDSTCAPTNATCICANQELQLQIQACVLASCPIRDQLCAYMVFRRVPKGEKYSYELCGIEGEDRTVLVRAIALVFGLLGLVAFMLRCVARLSAYGTRSWGPDDWVMTLTMGFAMPLAFLSVPLSQKGLGLDIWFVPFDDITRVLYLWYFDAVLYVTCLGLTKVSILLFYLTVFPKRSFRLVAHLLIAGNAVYVVVFGCLLLFQCRPVSGAWRAWDTDTAFDGGDARCLDLNVIGWSGAVANIVLDVATIALPMPELFALSMSRRKKVQIVGMFALGFL</sequence>
<evidence type="ECO:0000259" key="17">
    <source>
        <dbReference type="PROSITE" id="PS52012"/>
    </source>
</evidence>
<dbReference type="InterPro" id="IPR052337">
    <property type="entry name" value="SAT4-like"/>
</dbReference>
<dbReference type="HOGENOM" id="CLU_028200_6_4_1"/>